<comment type="caution">
    <text evidence="1">The sequence shown here is derived from an EMBL/GenBank/DDBJ whole genome shotgun (WGS) entry which is preliminary data.</text>
</comment>
<sequence>MKNLKILTLVCGIAIAYIPFAYSKTSSVVAVSFTGVVPEVRCDSTKDRILSFSVLDKNNDGLLTEEELGEIENHSFWDIDFDHNGYVSPIELSVYKKRNCLI</sequence>
<dbReference type="SUPFAM" id="SSF47473">
    <property type="entry name" value="EF-hand"/>
    <property type="match status" value="1"/>
</dbReference>
<dbReference type="Proteomes" id="UP000615796">
    <property type="component" value="Unassembled WGS sequence"/>
</dbReference>
<organism evidence="1 2">
    <name type="scientific">Vibrio metschnikovii</name>
    <dbReference type="NCBI Taxonomy" id="28172"/>
    <lineage>
        <taxon>Bacteria</taxon>
        <taxon>Pseudomonadati</taxon>
        <taxon>Pseudomonadota</taxon>
        <taxon>Gammaproteobacteria</taxon>
        <taxon>Vibrionales</taxon>
        <taxon>Vibrionaceae</taxon>
        <taxon>Vibrio</taxon>
    </lineage>
</organism>
<name>A0A9X0R8K9_VIBME</name>
<accession>A0A9X0R8K9</accession>
<dbReference type="RefSeq" id="WP_187025554.1">
    <property type="nucleotide sequence ID" value="NZ_JACRUP010000002.1"/>
</dbReference>
<dbReference type="EMBL" id="JACRUP010000002">
    <property type="protein sequence ID" value="MBC5850466.1"/>
    <property type="molecule type" value="Genomic_DNA"/>
</dbReference>
<evidence type="ECO:0000313" key="2">
    <source>
        <dbReference type="Proteomes" id="UP000615796"/>
    </source>
</evidence>
<dbReference type="Gene3D" id="1.10.238.10">
    <property type="entry name" value="EF-hand"/>
    <property type="match status" value="1"/>
</dbReference>
<gene>
    <name evidence="1" type="ORF">H8Q88_05780</name>
</gene>
<dbReference type="InterPro" id="IPR011992">
    <property type="entry name" value="EF-hand-dom_pair"/>
</dbReference>
<dbReference type="PROSITE" id="PS00018">
    <property type="entry name" value="EF_HAND_1"/>
    <property type="match status" value="2"/>
</dbReference>
<evidence type="ECO:0008006" key="3">
    <source>
        <dbReference type="Google" id="ProtNLM"/>
    </source>
</evidence>
<keyword evidence="2" id="KW-1185">Reference proteome</keyword>
<evidence type="ECO:0000313" key="1">
    <source>
        <dbReference type="EMBL" id="MBC5850466.1"/>
    </source>
</evidence>
<dbReference type="InterPro" id="IPR018247">
    <property type="entry name" value="EF_Hand_1_Ca_BS"/>
</dbReference>
<proteinExistence type="predicted"/>
<dbReference type="AlphaFoldDB" id="A0A9X0R8K9"/>
<dbReference type="GO" id="GO:0005509">
    <property type="term" value="F:calcium ion binding"/>
    <property type="evidence" value="ECO:0007669"/>
    <property type="project" value="InterPro"/>
</dbReference>
<reference evidence="1" key="1">
    <citation type="submission" date="2020-08" db="EMBL/GenBank/DDBJ databases">
        <title>Genome Sequencing and Pan-Genome Analysis of Migratory bird Vibrio Strains, Inner Mongolia.</title>
        <authorList>
            <person name="Zheng L."/>
        </authorList>
    </citation>
    <scope>NUCLEOTIDE SEQUENCE</scope>
    <source>
        <strain evidence="1">M13F</strain>
    </source>
</reference>
<protein>
    <recommendedName>
        <fullName evidence="3">EF-hand domain-containing protein</fullName>
    </recommendedName>
</protein>